<evidence type="ECO:0000256" key="3">
    <source>
        <dbReference type="RuleBase" id="RU003345"/>
    </source>
</evidence>
<keyword evidence="6" id="KW-1185">Reference proteome</keyword>
<dbReference type="GO" id="GO:0004029">
    <property type="term" value="F:aldehyde dehydrogenase (NAD+) activity"/>
    <property type="evidence" value="ECO:0007669"/>
    <property type="project" value="UniProtKB-EC"/>
</dbReference>
<dbReference type="Pfam" id="PF00171">
    <property type="entry name" value="Aldedh"/>
    <property type="match status" value="1"/>
</dbReference>
<dbReference type="EMBL" id="JAGGKT010000005">
    <property type="protein sequence ID" value="MBP1932176.1"/>
    <property type="molecule type" value="Genomic_DNA"/>
</dbReference>
<dbReference type="InterPro" id="IPR029510">
    <property type="entry name" value="Ald_DH_CS_GLU"/>
</dbReference>
<dbReference type="InterPro" id="IPR015590">
    <property type="entry name" value="Aldehyde_DH_dom"/>
</dbReference>
<reference evidence="5 6" key="1">
    <citation type="submission" date="2021-03" db="EMBL/GenBank/DDBJ databases">
        <title>Genomic Encyclopedia of Type Strains, Phase IV (KMG-IV): sequencing the most valuable type-strain genomes for metagenomic binning, comparative biology and taxonomic classification.</title>
        <authorList>
            <person name="Goeker M."/>
        </authorList>
    </citation>
    <scope>NUCLEOTIDE SEQUENCE [LARGE SCALE GENOMIC DNA]</scope>
    <source>
        <strain evidence="5 6">DSM 24738</strain>
    </source>
</reference>
<comment type="caution">
    <text evidence="5">The sequence shown here is derived from an EMBL/GenBank/DDBJ whole genome shotgun (WGS) entry which is preliminary data.</text>
</comment>
<name>A0ABS4GPM5_9BACL</name>
<dbReference type="PROSITE" id="PS00070">
    <property type="entry name" value="ALDEHYDE_DEHYDR_CYS"/>
    <property type="match status" value="1"/>
</dbReference>
<evidence type="ECO:0000313" key="5">
    <source>
        <dbReference type="EMBL" id="MBP1932176.1"/>
    </source>
</evidence>
<dbReference type="InterPro" id="IPR016161">
    <property type="entry name" value="Ald_DH/histidinol_DH"/>
</dbReference>
<dbReference type="InterPro" id="IPR016160">
    <property type="entry name" value="Ald_DH_CS_CYS"/>
</dbReference>
<organism evidence="5 6">
    <name type="scientific">Ammoniphilus resinae</name>
    <dbReference type="NCBI Taxonomy" id="861532"/>
    <lineage>
        <taxon>Bacteria</taxon>
        <taxon>Bacillati</taxon>
        <taxon>Bacillota</taxon>
        <taxon>Bacilli</taxon>
        <taxon>Bacillales</taxon>
        <taxon>Paenibacillaceae</taxon>
        <taxon>Aneurinibacillus group</taxon>
        <taxon>Ammoniphilus</taxon>
    </lineage>
</organism>
<dbReference type="Proteomes" id="UP001519343">
    <property type="component" value="Unassembled WGS sequence"/>
</dbReference>
<proteinExistence type="inferred from homology"/>
<dbReference type="PROSITE" id="PS00687">
    <property type="entry name" value="ALDEHYDE_DEHYDR_GLU"/>
    <property type="match status" value="1"/>
</dbReference>
<gene>
    <name evidence="5" type="ORF">J2Z37_002177</name>
</gene>
<feature type="active site" evidence="2">
    <location>
        <position position="246"/>
    </location>
</feature>
<evidence type="ECO:0000256" key="1">
    <source>
        <dbReference type="ARBA" id="ARBA00023002"/>
    </source>
</evidence>
<dbReference type="RefSeq" id="WP_209810235.1">
    <property type="nucleotide sequence ID" value="NZ_JAGGKT010000005.1"/>
</dbReference>
<dbReference type="PANTHER" id="PTHR11699">
    <property type="entry name" value="ALDEHYDE DEHYDROGENASE-RELATED"/>
    <property type="match status" value="1"/>
</dbReference>
<keyword evidence="1 3" id="KW-0560">Oxidoreductase</keyword>
<dbReference type="InterPro" id="IPR016163">
    <property type="entry name" value="Ald_DH_C"/>
</dbReference>
<dbReference type="EC" id="1.2.1.3" evidence="5"/>
<protein>
    <submittedName>
        <fullName evidence="5">Aldehyde dehydrogenase (NAD+)</fullName>
        <ecNumber evidence="5">1.2.1.3</ecNumber>
    </submittedName>
</protein>
<evidence type="ECO:0000259" key="4">
    <source>
        <dbReference type="Pfam" id="PF00171"/>
    </source>
</evidence>
<dbReference type="CDD" id="cd07114">
    <property type="entry name" value="ALDH_DhaS"/>
    <property type="match status" value="1"/>
</dbReference>
<feature type="domain" description="Aldehyde dehydrogenase" evidence="4">
    <location>
        <begin position="14"/>
        <end position="472"/>
    </location>
</feature>
<dbReference type="InterPro" id="IPR016162">
    <property type="entry name" value="Ald_DH_N"/>
</dbReference>
<evidence type="ECO:0000313" key="6">
    <source>
        <dbReference type="Proteomes" id="UP001519343"/>
    </source>
</evidence>
<dbReference type="Gene3D" id="3.40.309.10">
    <property type="entry name" value="Aldehyde Dehydrogenase, Chain A, domain 2"/>
    <property type="match status" value="1"/>
</dbReference>
<accession>A0ABS4GPM5</accession>
<dbReference type="Gene3D" id="3.40.605.10">
    <property type="entry name" value="Aldehyde Dehydrogenase, Chain A, domain 1"/>
    <property type="match status" value="1"/>
</dbReference>
<evidence type="ECO:0000256" key="2">
    <source>
        <dbReference type="PROSITE-ProRule" id="PRU10007"/>
    </source>
</evidence>
<dbReference type="SUPFAM" id="SSF53720">
    <property type="entry name" value="ALDH-like"/>
    <property type="match status" value="1"/>
</dbReference>
<comment type="similarity">
    <text evidence="3">Belongs to the aldehyde dehydrogenase family.</text>
</comment>
<sequence length="489" mass="53152">MEKYQMFINGEWRSSGESFESINPYNREAWALIPQASEKDVEDAIDAARTAFKKTWRNTPGLQRAKLMNKLADLLEQNAAHMALIESTDNGKIIKETSKQMVFAARMYRFYASYADKLYGQTIPLDNPNFFDYTLCEPVGVVVLITAWNSPIQLLANKLGPALAAGNCVVIKPSEQASASTLEFAKLVQEAGFPPGVVNVVTGDGKVGDCLTRSTQIDKISFTGGSQTGRLIGKNASQNFVPLTLELGGKSPNIVFADADFNKAVAGAIAGIFASSGQTCIAGSRLLVQRPIYEKMAEAIAERAKTIKMGNPLDESTQMGPVANEMQYQRIMQAIESVEAEGAKILCGGRVTDSALASGYFIQPTVLVDVANCMKVAQEEIFGPVLSVIPFDEEDEAITMANDSVYGLASGVWTTNLSRAHRVAKQIDAGTVWINTYRTSAAQAPFGGVKQSGYGRERGFHAILPYTRTKNVMIDMSDEVQDPFSIRTN</sequence>